<comment type="catalytic activity">
    <reaction evidence="15">
        <text>a 5'-end (5'-triphosphoguanosine)-(2'-O-methyladenylyl)-adenylyl-cytidylyl-adenosine in mRNA + S-adenosyl-L-methionine = a 5'-end (N(7)-methyl 5'-triphosphoguanosine)-(2'-O-methyladenylyl)-adenylyl-cytidylyl-adenosine in mRNA + S-adenosyl-L-homocysteine</text>
        <dbReference type="Rhea" id="RHEA:65440"/>
        <dbReference type="Rhea" id="RHEA-COMP:16798"/>
        <dbReference type="Rhea" id="RHEA-COMP:16801"/>
        <dbReference type="ChEBI" id="CHEBI:57856"/>
        <dbReference type="ChEBI" id="CHEBI:59789"/>
        <dbReference type="ChEBI" id="CHEBI:156482"/>
        <dbReference type="ChEBI" id="CHEBI:156483"/>
    </reaction>
</comment>
<evidence type="ECO:0000256" key="2">
    <source>
        <dbReference type="ARBA" id="ARBA00012494"/>
    </source>
</evidence>
<evidence type="ECO:0000256" key="9">
    <source>
        <dbReference type="ARBA" id="ARBA00022840"/>
    </source>
</evidence>
<evidence type="ECO:0000256" key="8">
    <source>
        <dbReference type="ARBA" id="ARBA00022741"/>
    </source>
</evidence>
<evidence type="ECO:0000256" key="15">
    <source>
        <dbReference type="ARBA" id="ARBA00024499"/>
    </source>
</evidence>
<evidence type="ECO:0000256" key="3">
    <source>
        <dbReference type="ARBA" id="ARBA00022484"/>
    </source>
</evidence>
<dbReference type="RefSeq" id="YP_009666283.1">
    <property type="nucleotide sequence ID" value="NC_043485.1"/>
</dbReference>
<dbReference type="EC" id="2.7.7.48" evidence="2"/>
<dbReference type="Proteomes" id="UP000278361">
    <property type="component" value="Segment"/>
</dbReference>
<evidence type="ECO:0000313" key="23">
    <source>
        <dbReference type="Proteomes" id="UP000278361"/>
    </source>
</evidence>
<protein>
    <recommendedName>
        <fullName evidence="2">RNA-directed RNA polymerase</fullName>
        <ecNumber evidence="2">2.7.7.48</ecNumber>
    </recommendedName>
    <alternativeName>
        <fullName evidence="17">Replicase</fullName>
    </alternativeName>
    <alternativeName>
        <fullName evidence="16">Transcriptase</fullName>
    </alternativeName>
</protein>
<proteinExistence type="predicted"/>
<comment type="catalytic activity">
    <reaction evidence="19">
        <text>a 5'-end (5'-triphosphoguanosine)-adenylyl-adenylyl-cytidylyl-adenosine in mRNA + 2 S-adenosyl-L-methionine = a 5'-end (N(7)-methyl 5'-triphosphoguanosine)-(2'-O-methyladenylyl)-adenylyl-cytidylyl-adenosine in mRNA + 2 S-adenosyl-L-homocysteine + H(+)</text>
        <dbReference type="Rhea" id="RHEA:65376"/>
        <dbReference type="Rhea" id="RHEA-COMP:16797"/>
        <dbReference type="Rhea" id="RHEA-COMP:16798"/>
        <dbReference type="ChEBI" id="CHEBI:15378"/>
        <dbReference type="ChEBI" id="CHEBI:57856"/>
        <dbReference type="ChEBI" id="CHEBI:59789"/>
        <dbReference type="ChEBI" id="CHEBI:156483"/>
        <dbReference type="ChEBI" id="CHEBI:156484"/>
        <dbReference type="EC" id="2.1.1.375"/>
    </reaction>
</comment>
<dbReference type="GO" id="GO:0003968">
    <property type="term" value="F:RNA-directed RNA polymerase activity"/>
    <property type="evidence" value="ECO:0007669"/>
    <property type="project" value="UniProtKB-KW"/>
</dbReference>
<evidence type="ECO:0000256" key="7">
    <source>
        <dbReference type="ARBA" id="ARBA00022695"/>
    </source>
</evidence>
<dbReference type="InterPro" id="IPR014023">
    <property type="entry name" value="Mononeg_RNA_pol_cat"/>
</dbReference>
<name>A0A1B1FIU1_9MONO</name>
<reference evidence="22 23" key="1">
    <citation type="submission" date="2016-05" db="EMBL/GenBank/DDBJ databases">
        <title>Genome sequences of RNA viruses from Washington state moths.</title>
        <authorList>
            <person name="Greninger A.L."/>
            <person name="Droppers D."/>
        </authorList>
    </citation>
    <scope>NUCLEOTIDE SEQUENCE [LARGE SCALE GENOMIC DNA]</scope>
    <source>
        <strain evidence="22 23">UW1</strain>
    </source>
</reference>
<evidence type="ECO:0000256" key="11">
    <source>
        <dbReference type="ARBA" id="ARBA00022953"/>
    </source>
</evidence>
<comment type="catalytic activity">
    <reaction evidence="14">
        <text>a 5'-end triphospho-adenylyl-adenylyl-cytidylyl-adenosine in mRNA + GDP + H(+) = a 5'-end (5'-triphosphoguanosine)-adenylyl-adenylyl-cytidylyl-adenosine in mRNA + diphosphate</text>
        <dbReference type="Rhea" id="RHEA:65436"/>
        <dbReference type="Rhea" id="RHEA-COMP:16797"/>
        <dbReference type="Rhea" id="RHEA-COMP:16799"/>
        <dbReference type="ChEBI" id="CHEBI:15378"/>
        <dbReference type="ChEBI" id="CHEBI:33019"/>
        <dbReference type="ChEBI" id="CHEBI:58189"/>
        <dbReference type="ChEBI" id="CHEBI:156484"/>
        <dbReference type="ChEBI" id="CHEBI:156503"/>
        <dbReference type="EC" id="2.7.7.88"/>
    </reaction>
</comment>
<dbReference type="GO" id="GO:0044423">
    <property type="term" value="C:virion component"/>
    <property type="evidence" value="ECO:0007669"/>
    <property type="project" value="UniProtKB-KW"/>
</dbReference>
<evidence type="ECO:0000256" key="12">
    <source>
        <dbReference type="ARBA" id="ARBA00023042"/>
    </source>
</evidence>
<keyword evidence="10" id="KW-0946">Virion</keyword>
<dbReference type="EMBL" id="KX257488">
    <property type="protein sequence ID" value="ANQ45640.1"/>
    <property type="molecule type" value="Genomic_RNA"/>
</dbReference>
<feature type="domain" description="RdRp catalytic" evidence="21">
    <location>
        <begin position="549"/>
        <end position="728"/>
    </location>
</feature>
<evidence type="ECO:0000256" key="19">
    <source>
        <dbReference type="ARBA" id="ARBA00047370"/>
    </source>
</evidence>
<evidence type="ECO:0000256" key="17">
    <source>
        <dbReference type="ARBA" id="ARBA00031012"/>
    </source>
</evidence>
<keyword evidence="12" id="KW-0506">mRNA capping</keyword>
<keyword evidence="8" id="KW-0547">Nucleotide-binding</keyword>
<sequence>MEDDDPAPTYEKPNKSPIFRRDRHLASALTRGEIDYLLNNWDNPRGLKKEHILLKQDTQDVTFLSSSQYIHWALIHVSSQPATPSSVSLLLRHMRVANDATILGHRNYAKIDPVLAPPVATPLLAQIFTVKKYLARVVDDITFSRRFRQEYTFFGCKAVCYGNLHVVWTSDRFAYLITHSHFLAVRDCVNSWFSCLAYAYQNSKKYPGYNLYNEVANVITSVLRDTGIYKDDIYDLLKSWQPLVIGTILKYMESDPSFLLSMTETITTYQNSYLLQLATRPLTTHVDCQVALELTGLTKSFGHPEVVMDDSVAAWFDKGTVRKENLEEIGELARSAFVLEFSRNYFKTKRRWPTLVFQDGADPRVRECYEGGYWGELPSDPWTPEMFANVVTGPTLAFDYQVYTADLLSDKSVIPGRDHWIYEFDTQAHRTIHGYFPKGPPRESGNVILQYISRESVNVREIVDIIATGHIPKKWKVCIGVAKEREMKKRKARFFGKMTLEMRLYQVATENNIKNVFKYIPHQTMTKSEDGLMKHLIKMANSPDDEEGGYVFISIDFSSWCTSFRWEGVTPLMEELDRLLGLHGVFSFTQRFPLMCVLLFQDRFNPPRQGGDGDPVNGPRCIHGPEAWMEGLRQKGWTLLTILLILIASWKCNTVATLTGQGDNQVIYLRIPARKTLEDLKMTKHEYITWFQMVLRDLCTGAGITMKLEETWVSGILLEYGREFFLKGAQVSSALKRISRVASEANQTIPSINGDLAGVFSTGMAAAQKDHHPVAAYWTTIVEASFTLQERFPELARYPVEYLTALVSTSRILGGFPVTLFANFCTRSVQDPLTSQLCLIKTFLESPRHRPHMLKIATTLMSRADPKMLVQDPLSLPLRMPRQPENYIKDKITEGLPSLIKNRELIPLFGPEVEDRRQELLDDLMRIRPCNPKLLSKLMTLSNVGKQDALVRKFSNTRSIQAIACRDWNSEADILKKIRDLEDGSIRHILSRQTDKTLASMTPATCTTLLAQELREIGWGIPIEGVTMAAQQEQTTVCGWNQVDIADYTKTITLTMRGDPTLPWDISRGPVPPYIGAPTKVKAKRQPLQDTESYSFNQALLQALQLRSWVKGDEGMTGLIDALIGEKTQATPEELDRRTAHVYSGSITHRLPCPTMNRGGQSNSTSNLSSHIQISSSTATDFAKQGIDYTICFQSVFLYGVSVAGLLYRAAGVLPDKLAIVLDRGCCIWTIEPEVFSLDKSIYKGVPIPTAMAILPESAQRFGEEGLIKINPTESYHIHLAFRFAMWILNRRDTARISALENRAIDEISTPPFVNLSETSRLDVVPFMKYLITYLLILDPFLIGRLPLLLNDIRKAKMRTGFDDLIDTFSLSGLTHRFCKETVSSVLDLEDHEGWRITLCDYIMNTVGEDQLKHITTWFCILPDEEDFLLRKWIRATISLLGEYIQIKTRTKDELLATYQAVIDELRHKGYTPPPLRVCSSEEESVASIRHAARPVARGYHDIPDVPSPLITHNPSQPVSEERERLMHCLDGGRGVNHLYEMCRYLRNILEDLSEGPLCLVTSGDKGGRMYSVLYHSIRGALCEGFPMWRGDERDSSRLLETGPIFITGDSCAIPYSHIEFLANMGDKGPLRLREDVSRRCLFVTKDQRRAEEVFGCPGVELVLVRGELERCPGRLVWECAFQRVEGQERCTMWRLYSKNVKMRAHARVLIGLGNGTFSQAVRRPVHLAMYMQATRMVCLSPMTPVLHILRGLPINKRDLVYRM</sequence>
<dbReference type="Pfam" id="PF14318">
    <property type="entry name" value="Mononeg_mRNAcap"/>
    <property type="match status" value="1"/>
</dbReference>
<keyword evidence="13" id="KW-0511">Multifunctional enzyme</keyword>
<evidence type="ECO:0000256" key="10">
    <source>
        <dbReference type="ARBA" id="ARBA00022844"/>
    </source>
</evidence>
<keyword evidence="3 22" id="KW-0696">RNA-directed RNA polymerase</keyword>
<comment type="subcellular location">
    <subcellularLocation>
        <location evidence="1">Virion</location>
    </subcellularLocation>
</comment>
<dbReference type="KEGG" id="vg:40526511"/>
<comment type="catalytic activity">
    <reaction evidence="18">
        <text>a 5'-end (5'-triphosphoguanosine)-adenylyl-adenylyl-cytidylyl-adenosine in mRNA + S-adenosyl-L-methionine = a 5'-end (5'-triphosphoguanosine)-(2'-O-methyladenylyl)-adenylyl-cytidylyl-adenosine in mRNA + S-adenosyl-L-homocysteine + H(+)</text>
        <dbReference type="Rhea" id="RHEA:65380"/>
        <dbReference type="Rhea" id="RHEA-COMP:16797"/>
        <dbReference type="Rhea" id="RHEA-COMP:16801"/>
        <dbReference type="ChEBI" id="CHEBI:15378"/>
        <dbReference type="ChEBI" id="CHEBI:57856"/>
        <dbReference type="ChEBI" id="CHEBI:59789"/>
        <dbReference type="ChEBI" id="CHEBI:156482"/>
        <dbReference type="ChEBI" id="CHEBI:156484"/>
    </reaction>
</comment>
<dbReference type="GO" id="GO:0005524">
    <property type="term" value="F:ATP binding"/>
    <property type="evidence" value="ECO:0007669"/>
    <property type="project" value="UniProtKB-KW"/>
</dbReference>
<keyword evidence="9" id="KW-0067">ATP-binding</keyword>
<evidence type="ECO:0000313" key="22">
    <source>
        <dbReference type="EMBL" id="ANQ45640.1"/>
    </source>
</evidence>
<evidence type="ECO:0000256" key="1">
    <source>
        <dbReference type="ARBA" id="ARBA00004328"/>
    </source>
</evidence>
<evidence type="ECO:0000256" key="14">
    <source>
        <dbReference type="ARBA" id="ARBA00024494"/>
    </source>
</evidence>
<evidence type="ECO:0000256" key="4">
    <source>
        <dbReference type="ARBA" id="ARBA00022664"/>
    </source>
</evidence>
<keyword evidence="7" id="KW-0548">Nucleotidyltransferase</keyword>
<dbReference type="GeneID" id="40526511"/>
<evidence type="ECO:0000256" key="6">
    <source>
        <dbReference type="ARBA" id="ARBA00022691"/>
    </source>
</evidence>
<feature type="non-terminal residue" evidence="22">
    <location>
        <position position="1764"/>
    </location>
</feature>
<evidence type="ECO:0000256" key="5">
    <source>
        <dbReference type="ARBA" id="ARBA00022679"/>
    </source>
</evidence>
<evidence type="ECO:0000256" key="20">
    <source>
        <dbReference type="ARBA" id="ARBA00048548"/>
    </source>
</evidence>
<dbReference type="GO" id="GO:0004482">
    <property type="term" value="F:mRNA 5'-cap (guanine-N7-)-methyltransferase activity"/>
    <property type="evidence" value="ECO:0007669"/>
    <property type="project" value="InterPro"/>
</dbReference>
<accession>A0A1B1FIU1</accession>
<dbReference type="Pfam" id="PF00946">
    <property type="entry name" value="Mononeg_RNA_pol"/>
    <property type="match status" value="1"/>
</dbReference>
<keyword evidence="11" id="KW-0693">Viral RNA replication</keyword>
<dbReference type="PROSITE" id="PS50526">
    <property type="entry name" value="RDRP_SSRNA_NEG_NONSEG"/>
    <property type="match status" value="1"/>
</dbReference>
<evidence type="ECO:0000256" key="16">
    <source>
        <dbReference type="ARBA" id="ARBA00030436"/>
    </source>
</evidence>
<evidence type="ECO:0000259" key="21">
    <source>
        <dbReference type="PROSITE" id="PS50526"/>
    </source>
</evidence>
<keyword evidence="5" id="KW-0808">Transferase</keyword>
<comment type="catalytic activity">
    <reaction evidence="20">
        <text>GTP + H2O = GDP + phosphate + H(+)</text>
        <dbReference type="Rhea" id="RHEA:19669"/>
        <dbReference type="ChEBI" id="CHEBI:15377"/>
        <dbReference type="ChEBI" id="CHEBI:15378"/>
        <dbReference type="ChEBI" id="CHEBI:37565"/>
        <dbReference type="ChEBI" id="CHEBI:43474"/>
        <dbReference type="ChEBI" id="CHEBI:58189"/>
    </reaction>
</comment>
<organism evidence="22 23">
    <name type="scientific">Orinoco virus</name>
    <dbReference type="NCBI Taxonomy" id="1871345"/>
    <lineage>
        <taxon>Viruses</taxon>
        <taxon>Riboviria</taxon>
        <taxon>Orthornavirae</taxon>
        <taxon>Negarnaviricota</taxon>
        <taxon>Haploviricotina</taxon>
        <taxon>Monjiviricetes</taxon>
        <taxon>Mononegavirales</taxon>
        <taxon>Nyamiviridae</taxon>
        <taxon>Orinovirus</taxon>
        <taxon>Orinovirus pasiphilae</taxon>
    </lineage>
</organism>
<keyword evidence="6" id="KW-0949">S-adenosyl-L-methionine</keyword>
<dbReference type="InterPro" id="IPR026890">
    <property type="entry name" value="Mononeg_mRNAcap"/>
</dbReference>
<keyword evidence="4" id="KW-0507">mRNA processing</keyword>
<evidence type="ECO:0000256" key="18">
    <source>
        <dbReference type="ARBA" id="ARBA00047332"/>
    </source>
</evidence>
<keyword evidence="23" id="KW-1185">Reference proteome</keyword>
<evidence type="ECO:0000256" key="13">
    <source>
        <dbReference type="ARBA" id="ARBA00023268"/>
    </source>
</evidence>